<name>A0A833RIU5_9POAL</name>
<dbReference type="Proteomes" id="UP000623129">
    <property type="component" value="Unassembled WGS sequence"/>
</dbReference>
<proteinExistence type="inferred from homology"/>
<dbReference type="InterPro" id="IPR038595">
    <property type="entry name" value="LOR_sf"/>
</dbReference>
<dbReference type="OrthoDB" id="680369at2759"/>
<gene>
    <name evidence="2" type="ORF">FCM35_KLT00632</name>
</gene>
<dbReference type="InterPro" id="IPR025659">
    <property type="entry name" value="Tubby-like_C"/>
</dbReference>
<comment type="caution">
    <text evidence="2">The sequence shown here is derived from an EMBL/GenBank/DDBJ whole genome shotgun (WGS) entry which is preliminary data.</text>
</comment>
<dbReference type="EMBL" id="SWLB01000001">
    <property type="protein sequence ID" value="KAF3341994.1"/>
    <property type="molecule type" value="Genomic_DNA"/>
</dbReference>
<accession>A0A833RIU5</accession>
<dbReference type="SUPFAM" id="SSF54518">
    <property type="entry name" value="Tubby C-terminal domain-like"/>
    <property type="match status" value="1"/>
</dbReference>
<dbReference type="PANTHER" id="PTHR31087">
    <property type="match status" value="1"/>
</dbReference>
<sequence length="206" mass="23721">MQVQQQHTESKPKNVDNPRVFTVWQKSSMGFQGSDGFSVYDDSGQLVFRVDNYSRRQKYLIKEIVLMDGDGKPLLSLRPQILSLHDRWNAYEVEECGNKQPDSKLFSMKRYSMLHNNFDKAEVSLRNLADINKSKLMPSFRIEASCFEKSSCKISDSRGYEVAQISRKTTRETSVLLGNDVFSLVIQPGFDCKLVMAFVIVMDRIR</sequence>
<protein>
    <submittedName>
        <fullName evidence="2">Protein LURP-one-related 5-like protein</fullName>
    </submittedName>
</protein>
<dbReference type="PANTHER" id="PTHR31087:SF95">
    <property type="entry name" value="EXPRESSED PROTEIN"/>
    <property type="match status" value="1"/>
</dbReference>
<dbReference type="Gene3D" id="2.40.160.200">
    <property type="entry name" value="LURP1-related"/>
    <property type="match status" value="1"/>
</dbReference>
<dbReference type="InterPro" id="IPR007612">
    <property type="entry name" value="LOR"/>
</dbReference>
<dbReference type="Pfam" id="PF04525">
    <property type="entry name" value="LOR"/>
    <property type="match status" value="1"/>
</dbReference>
<evidence type="ECO:0000313" key="3">
    <source>
        <dbReference type="Proteomes" id="UP000623129"/>
    </source>
</evidence>
<evidence type="ECO:0000313" key="2">
    <source>
        <dbReference type="EMBL" id="KAF3341994.1"/>
    </source>
</evidence>
<keyword evidence="3" id="KW-1185">Reference proteome</keyword>
<comment type="similarity">
    <text evidence="1">Belongs to the LOR family.</text>
</comment>
<reference evidence="2" key="1">
    <citation type="submission" date="2020-01" db="EMBL/GenBank/DDBJ databases">
        <title>Genome sequence of Kobresia littledalei, the first chromosome-level genome in the family Cyperaceae.</title>
        <authorList>
            <person name="Qu G."/>
        </authorList>
    </citation>
    <scope>NUCLEOTIDE SEQUENCE</scope>
    <source>
        <strain evidence="2">C.B.Clarke</strain>
        <tissue evidence="2">Leaf</tissue>
    </source>
</reference>
<organism evidence="2 3">
    <name type="scientific">Carex littledalei</name>
    <dbReference type="NCBI Taxonomy" id="544730"/>
    <lineage>
        <taxon>Eukaryota</taxon>
        <taxon>Viridiplantae</taxon>
        <taxon>Streptophyta</taxon>
        <taxon>Embryophyta</taxon>
        <taxon>Tracheophyta</taxon>
        <taxon>Spermatophyta</taxon>
        <taxon>Magnoliopsida</taxon>
        <taxon>Liliopsida</taxon>
        <taxon>Poales</taxon>
        <taxon>Cyperaceae</taxon>
        <taxon>Cyperoideae</taxon>
        <taxon>Cariceae</taxon>
        <taxon>Carex</taxon>
        <taxon>Carex subgen. Euthyceras</taxon>
    </lineage>
</organism>
<evidence type="ECO:0000256" key="1">
    <source>
        <dbReference type="ARBA" id="ARBA00005437"/>
    </source>
</evidence>
<dbReference type="AlphaFoldDB" id="A0A833RIU5"/>